<dbReference type="Pfam" id="PF13116">
    <property type="entry name" value="YhdP"/>
    <property type="match status" value="1"/>
</dbReference>
<dbReference type="InterPro" id="IPR025263">
    <property type="entry name" value="YhdP_central"/>
</dbReference>
<feature type="transmembrane region" description="Helical" evidence="1">
    <location>
        <begin position="12"/>
        <end position="33"/>
    </location>
</feature>
<gene>
    <name evidence="3" type="ORF">CIK83_09970</name>
</gene>
<dbReference type="OrthoDB" id="9762238at2"/>
<evidence type="ECO:0000256" key="1">
    <source>
        <dbReference type="SAM" id="Phobius"/>
    </source>
</evidence>
<dbReference type="PANTHER" id="PTHR38690">
    <property type="entry name" value="PROTEASE-RELATED"/>
    <property type="match status" value="1"/>
</dbReference>
<name>A0A368LPR1_9VIBR</name>
<protein>
    <submittedName>
        <fullName evidence="3">TIGR02099 family protein</fullName>
    </submittedName>
</protein>
<accession>A0A368LPR1</accession>
<dbReference type="Proteomes" id="UP000252479">
    <property type="component" value="Unassembled WGS sequence"/>
</dbReference>
<keyword evidence="1" id="KW-0472">Membrane</keyword>
<dbReference type="NCBIfam" id="TIGR02099">
    <property type="entry name" value="YhdP family protein"/>
    <property type="match status" value="1"/>
</dbReference>
<feature type="domain" description="YhdP central" evidence="2">
    <location>
        <begin position="1"/>
        <end position="1293"/>
    </location>
</feature>
<dbReference type="InterPro" id="IPR011836">
    <property type="entry name" value="YhdP"/>
</dbReference>
<evidence type="ECO:0000259" key="2">
    <source>
        <dbReference type="Pfam" id="PF13116"/>
    </source>
</evidence>
<sequence>MTLATRLWRSLLWMVLTVAVLLAVTVTALRLFLPNLNQYRSDIEAQLLETTGLHFKVQDIKGYWGNISPSLALKNLQILLPNENKPILTVSRVDGELDLLSSLIHLKPKLANVEIQGLNADVSRWPLLPDDSEPQAPEADTLDSIKNIQNVFLKQLGEFSLVDSSVQYLALNGEVRRLDIDRLRWQNDGHNHKAEGVVSIAGGNLNKISVIANFREKGDLRFIDGDFFVSGQNIRVTPWMTAYLKDSTTIHSGRVSLNSWFSLKQGKPTDALVELLPSHLIWGDEKQPHQLNILHGVVKLKPKDKGWFIQGQQFDIETNQIKWPQFRFSVNFQPDHQAINVSQLQVGNLTPLVGLSSKDDSAMDWIKKIEPTGTIQDIRIDLPKELKQFTYSAKLVDVGIKQWELLPEVHKLSADITGDLNTASIKATLKDDTLPYGDVFQAPLVINDGKVNLVWQSDDQGWRIWADKIQVKTPDLEAIGEFKLDFPKGKSPFLAIYAEADAKKAGETWRYLPTLALGRDLTNYLSTAIQGGSAKTAKILWYGSLDDFPYQNNKGVFQVKVGLQDGRFSFDTAWPPITDLQLNLLFHNDSMYLDSDSATLMDVKAQHVSGVIPSLSEGGHIEITAQAQAEGSAIRDYMMATPLVDSVGAALTAVKVSGPVGSKFTITVPFNGDDASVTGYAKLKNNPIEVQSPPIQLEKATGKITFDNDVVKGAGIKASLLKQPISLDFSGQNQSKGYGVSIDVVGDADLVKLRKEVPSSWLTPLSGHAPWNLGVDIQLNDVGFTYQIDGGSDLEYLTSNYPEPLGKALGIKVKARLQAAGNQQVLNARVTLPEVKYQADIDIRPSTPVLTATNLVVGRGDFKVSPIGGHFVSVNRHKFNADNWLDFILDETRLVKVEGVDNDPKVVKLVPHTDGIKVTAVDNKTTRSGIHFPAIPMPEVVDVNTQTLTLGELDWHKVKFNAVHKAHDWKMKVSSSEAVGSGSFRNNRDLDLNLNSVHIFVPQWEKSKDEKLIRNLPKEEPLISSFDRKFHENMPNLVLKVGDLWLQGYKVGKVDMQLKREKDKLVWKNLDFNTGSNHLKATGWWQLSGNKSHSDFNFSLTGKNNSDVMERFGINSGIQKASFDIEINSNWDGAPWSVKTETLNGNVKTKFKDGVITDVNGAARLLGLFSLDSIIRKMKLDFTGVFDNGMTFDSISGTGKISKGVFITNDLDMDGSAGDLSLRGKADLNTQLVDAEVTFIPDLTSSIPLVAAFAVTPQAAIAVFAITKVLSPVVDVFTKIQYEIKGPLDDPSVKEISRSKGEYKLN</sequence>
<dbReference type="PANTHER" id="PTHR38690:SF1">
    <property type="entry name" value="PROTEASE"/>
    <property type="match status" value="1"/>
</dbReference>
<evidence type="ECO:0000313" key="3">
    <source>
        <dbReference type="EMBL" id="RCS73890.1"/>
    </source>
</evidence>
<proteinExistence type="predicted"/>
<reference evidence="3 4" key="1">
    <citation type="journal article" date="2017" name="Elife">
        <title>Extensive horizontal gene transfer in cheese-associated bacteria.</title>
        <authorList>
            <person name="Bonham K.S."/>
            <person name="Wolfe B.E."/>
            <person name="Dutton R.J."/>
        </authorList>
    </citation>
    <scope>NUCLEOTIDE SEQUENCE [LARGE SCALE GENOMIC DNA]</scope>
    <source>
        <strain evidence="3 4">JB196</strain>
    </source>
</reference>
<keyword evidence="4" id="KW-1185">Reference proteome</keyword>
<comment type="caution">
    <text evidence="3">The sequence shown here is derived from an EMBL/GenBank/DDBJ whole genome shotgun (WGS) entry which is preliminary data.</text>
</comment>
<dbReference type="EMBL" id="QPGL01000001">
    <property type="protein sequence ID" value="RCS73890.1"/>
    <property type="molecule type" value="Genomic_DNA"/>
</dbReference>
<organism evidence="3 4">
    <name type="scientific">Vibrio casei</name>
    <dbReference type="NCBI Taxonomy" id="673372"/>
    <lineage>
        <taxon>Bacteria</taxon>
        <taxon>Pseudomonadati</taxon>
        <taxon>Pseudomonadota</taxon>
        <taxon>Gammaproteobacteria</taxon>
        <taxon>Vibrionales</taxon>
        <taxon>Vibrionaceae</taxon>
        <taxon>Vibrio</taxon>
    </lineage>
</organism>
<keyword evidence="1" id="KW-1133">Transmembrane helix</keyword>
<evidence type="ECO:0000313" key="4">
    <source>
        <dbReference type="Proteomes" id="UP000252479"/>
    </source>
</evidence>
<keyword evidence="1" id="KW-0812">Transmembrane</keyword>